<feature type="compositionally biased region" description="Basic and acidic residues" evidence="1">
    <location>
        <begin position="344"/>
        <end position="354"/>
    </location>
</feature>
<feature type="region of interest" description="Disordered" evidence="1">
    <location>
        <begin position="239"/>
        <end position="317"/>
    </location>
</feature>
<gene>
    <name evidence="2" type="ORF">GFSPODELE1_LOCUS9336</name>
</gene>
<name>A0ABP1E1U8_9APHY</name>
<proteinExistence type="predicted"/>
<sequence length="429" mass="48506">MSSNYFLEAWSCRRKYSDAGTFIREKRAYYKQSDRPVSIRSLPSHESDEFDLILDFLLQCADAVDRNLPRFYTLLSEQDNEHLIEIIEIARRQYRLLHTSHDSSGYILSLTEVRECCAVLINARIIGLSLDHWSRTDEASRLSRELAEAEAALQSSEGRWLTEHCTPVTSKDDLKVAIDCIHERAMKVEDARRLSPLPVFVSTTSSTHHENLPAVSDFTWLSFPEGSGLAPETFAFSSRIHDTTPGKGVHENQLTPSRSTPAHEMSLSVSRKRCRDASDHDTGTTRTPFASPEWDSDDTICTPPKPKRAKSSHSPRAEVDHFQELLEVALGADTEVVASGTEEVDPRPELERADLGVSEDDFTTSSDESDMEDEQNNDEAMSSSDRTDLGSSTREPSRKWENMPRLAQWLQVIRDLFPINLLLTSYARI</sequence>
<dbReference type="EMBL" id="OZ037950">
    <property type="protein sequence ID" value="CAL1713494.1"/>
    <property type="molecule type" value="Genomic_DNA"/>
</dbReference>
<keyword evidence="3" id="KW-1185">Reference proteome</keyword>
<accession>A0ABP1E1U8</accession>
<evidence type="ECO:0000313" key="2">
    <source>
        <dbReference type="EMBL" id="CAL1713494.1"/>
    </source>
</evidence>
<organism evidence="2 3">
    <name type="scientific">Somion occarium</name>
    <dbReference type="NCBI Taxonomy" id="3059160"/>
    <lineage>
        <taxon>Eukaryota</taxon>
        <taxon>Fungi</taxon>
        <taxon>Dikarya</taxon>
        <taxon>Basidiomycota</taxon>
        <taxon>Agaricomycotina</taxon>
        <taxon>Agaricomycetes</taxon>
        <taxon>Polyporales</taxon>
        <taxon>Cerrenaceae</taxon>
        <taxon>Somion</taxon>
    </lineage>
</organism>
<dbReference type="Proteomes" id="UP001497453">
    <property type="component" value="Chromosome 7"/>
</dbReference>
<feature type="compositionally biased region" description="Basic and acidic residues" evidence="1">
    <location>
        <begin position="239"/>
        <end position="250"/>
    </location>
</feature>
<protein>
    <submittedName>
        <fullName evidence="2">Uncharacterized protein</fullName>
    </submittedName>
</protein>
<feature type="region of interest" description="Disordered" evidence="1">
    <location>
        <begin position="337"/>
        <end position="400"/>
    </location>
</feature>
<feature type="compositionally biased region" description="Polar residues" evidence="1">
    <location>
        <begin position="380"/>
        <end position="394"/>
    </location>
</feature>
<evidence type="ECO:0000313" key="3">
    <source>
        <dbReference type="Proteomes" id="UP001497453"/>
    </source>
</evidence>
<reference evidence="3" key="1">
    <citation type="submission" date="2024-04" db="EMBL/GenBank/DDBJ databases">
        <authorList>
            <person name="Shaw F."/>
            <person name="Minotto A."/>
        </authorList>
    </citation>
    <scope>NUCLEOTIDE SEQUENCE [LARGE SCALE GENOMIC DNA]</scope>
</reference>
<feature type="compositionally biased region" description="Acidic residues" evidence="1">
    <location>
        <begin position="357"/>
        <end position="377"/>
    </location>
</feature>
<evidence type="ECO:0000256" key="1">
    <source>
        <dbReference type="SAM" id="MobiDB-lite"/>
    </source>
</evidence>